<dbReference type="InterPro" id="IPR007085">
    <property type="entry name" value="DNA/pantothenate-metab_flavo_C"/>
</dbReference>
<dbReference type="InterPro" id="IPR003382">
    <property type="entry name" value="Flavoprotein"/>
</dbReference>
<feature type="binding site" evidence="3">
    <location>
        <position position="278"/>
    </location>
    <ligand>
        <name>CTP</name>
        <dbReference type="ChEBI" id="CHEBI:37563"/>
    </ligand>
</feature>
<feature type="binding site" evidence="3">
    <location>
        <position position="323"/>
    </location>
    <ligand>
        <name>CTP</name>
        <dbReference type="ChEBI" id="CHEBI:37563"/>
    </ligand>
</feature>
<comment type="caution">
    <text evidence="3">Lacks conserved residue(s) required for the propagation of feature annotation.</text>
</comment>
<dbReference type="InterPro" id="IPR005252">
    <property type="entry name" value="CoaBC"/>
</dbReference>
<evidence type="ECO:0000313" key="7">
    <source>
        <dbReference type="EMBL" id="SUB75908.1"/>
    </source>
</evidence>
<evidence type="ECO:0000259" key="6">
    <source>
        <dbReference type="Pfam" id="PF04127"/>
    </source>
</evidence>
<comment type="pathway">
    <text evidence="3 4">Cofactor biosynthesis; coenzyme A biosynthesis; CoA from (R)-pantothenate: step 2/5.</text>
</comment>
<dbReference type="PANTHER" id="PTHR14359">
    <property type="entry name" value="HOMO-OLIGOMERIC FLAVIN CONTAINING CYS DECARBOXYLASE FAMILY"/>
    <property type="match status" value="1"/>
</dbReference>
<evidence type="ECO:0000256" key="1">
    <source>
        <dbReference type="ARBA" id="ARBA00022793"/>
    </source>
</evidence>
<proteinExistence type="inferred from homology"/>
<feature type="region of interest" description="Phosphopantothenate--cysteine ligase" evidence="3">
    <location>
        <begin position="190"/>
        <end position="400"/>
    </location>
</feature>
<feature type="active site" description="Proton donor" evidence="3">
    <location>
        <position position="158"/>
    </location>
</feature>
<comment type="pathway">
    <text evidence="3 4">Cofactor biosynthesis; coenzyme A biosynthesis; CoA from (R)-pantothenate: step 3/5.</text>
</comment>
<dbReference type="SUPFAM" id="SSF102645">
    <property type="entry name" value="CoaB-like"/>
    <property type="match status" value="1"/>
</dbReference>
<keyword evidence="1 3" id="KW-0210">Decarboxylase</keyword>
<comment type="cofactor">
    <cofactor evidence="3">
        <name>Mg(2+)</name>
        <dbReference type="ChEBI" id="CHEBI:18420"/>
    </cofactor>
</comment>
<evidence type="ECO:0000256" key="3">
    <source>
        <dbReference type="HAMAP-Rule" id="MF_02225"/>
    </source>
</evidence>
<dbReference type="Gene3D" id="3.40.50.1950">
    <property type="entry name" value="Flavin prenyltransferase-like"/>
    <property type="match status" value="1"/>
</dbReference>
<dbReference type="Gene3D" id="3.40.50.10300">
    <property type="entry name" value="CoaB-like"/>
    <property type="match status" value="1"/>
</dbReference>
<dbReference type="EMBL" id="UGTH01000001">
    <property type="protein sequence ID" value="SUB75908.1"/>
    <property type="molecule type" value="Genomic_DNA"/>
</dbReference>
<evidence type="ECO:0000256" key="2">
    <source>
        <dbReference type="ARBA" id="ARBA00023239"/>
    </source>
</evidence>
<comment type="function">
    <text evidence="4">Catalyzes two steps in the biosynthesis of coenzyme A. In the first step cysteine is conjugated to 4'-phosphopantothenate to form 4-phosphopantothenoylcysteine, in the latter compound is decarboxylated to form 4'-phosphopantotheine.</text>
</comment>
<dbReference type="UniPathway" id="UPA00241">
    <property type="reaction ID" value="UER00353"/>
</dbReference>
<dbReference type="RefSeq" id="WP_004821338.1">
    <property type="nucleotide sequence ID" value="NZ_UGTH01000001.1"/>
</dbReference>
<dbReference type="SUPFAM" id="SSF52507">
    <property type="entry name" value="Homo-oligomeric flavin-containing Cys decarboxylases, HFCD"/>
    <property type="match status" value="1"/>
</dbReference>
<feature type="region of interest" description="Phosphopantothenoylcysteine decarboxylase" evidence="3">
    <location>
        <begin position="1"/>
        <end position="189"/>
    </location>
</feature>
<keyword evidence="3 4" id="KW-0288">FMN</keyword>
<dbReference type="GO" id="GO:0004632">
    <property type="term" value="F:phosphopantothenate--cysteine ligase activity"/>
    <property type="evidence" value="ECO:0007669"/>
    <property type="project" value="UniProtKB-UniRule"/>
</dbReference>
<keyword evidence="2 3" id="KW-0456">Lyase</keyword>
<feature type="domain" description="Flavoprotein" evidence="5">
    <location>
        <begin position="6"/>
        <end position="176"/>
    </location>
</feature>
<dbReference type="EC" id="4.1.1.36" evidence="3"/>
<dbReference type="EC" id="6.3.2.5" evidence="3"/>
<dbReference type="AlphaFoldDB" id="A0A379DD37"/>
<comment type="function">
    <text evidence="3">Catalyzes two sequential steps in the biosynthesis of coenzyme A. In the first step cysteine is conjugated to 4'-phosphopantothenate to form 4-phosphopantothenoylcysteine. In the second step the latter compound is decarboxylated to form 4'-phosphopantotheine.</text>
</comment>
<comment type="catalytic activity">
    <reaction evidence="3 4">
        <text>(R)-4'-phosphopantothenate + L-cysteine + CTP = N-[(R)-4-phosphopantothenoyl]-L-cysteine + CMP + diphosphate + H(+)</text>
        <dbReference type="Rhea" id="RHEA:19397"/>
        <dbReference type="ChEBI" id="CHEBI:10986"/>
        <dbReference type="ChEBI" id="CHEBI:15378"/>
        <dbReference type="ChEBI" id="CHEBI:33019"/>
        <dbReference type="ChEBI" id="CHEBI:35235"/>
        <dbReference type="ChEBI" id="CHEBI:37563"/>
        <dbReference type="ChEBI" id="CHEBI:59458"/>
        <dbReference type="ChEBI" id="CHEBI:60377"/>
        <dbReference type="EC" id="6.3.2.5"/>
    </reaction>
</comment>
<gene>
    <name evidence="3 7" type="primary">coaBC</name>
    <name evidence="7" type="ORF">NCTC11088_01712</name>
</gene>
<keyword evidence="3 4" id="KW-0285">Flavoprotein</keyword>
<feature type="domain" description="DNA/pantothenate metabolism flavoprotein C-terminal" evidence="6">
    <location>
        <begin position="185"/>
        <end position="395"/>
    </location>
</feature>
<evidence type="ECO:0000256" key="4">
    <source>
        <dbReference type="RuleBase" id="RU364078"/>
    </source>
</evidence>
<dbReference type="InterPro" id="IPR035929">
    <property type="entry name" value="CoaB-like_sf"/>
</dbReference>
<dbReference type="GO" id="GO:0015937">
    <property type="term" value="P:coenzyme A biosynthetic process"/>
    <property type="evidence" value="ECO:0007669"/>
    <property type="project" value="UniProtKB-UniRule"/>
</dbReference>
<feature type="binding site" evidence="3">
    <location>
        <position position="288"/>
    </location>
    <ligand>
        <name>CTP</name>
        <dbReference type="ChEBI" id="CHEBI:37563"/>
    </ligand>
</feature>
<dbReference type="InterPro" id="IPR036551">
    <property type="entry name" value="Flavin_trans-like"/>
</dbReference>
<keyword evidence="3 4" id="KW-0436">Ligase</keyword>
<name>A0A379DD37_9FIRM</name>
<dbReference type="Pfam" id="PF02441">
    <property type="entry name" value="Flavoprotein"/>
    <property type="match status" value="1"/>
</dbReference>
<dbReference type="Pfam" id="PF04127">
    <property type="entry name" value="DFP"/>
    <property type="match status" value="1"/>
</dbReference>
<dbReference type="HAMAP" id="MF_02225">
    <property type="entry name" value="CoaBC"/>
    <property type="match status" value="1"/>
</dbReference>
<dbReference type="GO" id="GO:0004633">
    <property type="term" value="F:phosphopantothenoylcysteine decarboxylase activity"/>
    <property type="evidence" value="ECO:0007669"/>
    <property type="project" value="UniProtKB-UniRule"/>
</dbReference>
<protein>
    <recommendedName>
        <fullName evidence="3">Coenzyme A biosynthesis bifunctional protein CoaBC</fullName>
    </recommendedName>
    <alternativeName>
        <fullName evidence="3">DNA/pantothenate metabolism flavoprotein</fullName>
    </alternativeName>
    <alternativeName>
        <fullName evidence="3">Phosphopantothenoylcysteine synthetase/decarboxylase</fullName>
        <shortName evidence="3">PPCS-PPCDC</shortName>
    </alternativeName>
    <domain>
        <recommendedName>
            <fullName evidence="3">Phosphopantothenoylcysteine decarboxylase</fullName>
            <shortName evidence="3">PPC decarboxylase</shortName>
            <shortName evidence="3">PPC-DC</shortName>
            <ecNumber evidence="3">4.1.1.36</ecNumber>
        </recommendedName>
        <alternativeName>
            <fullName evidence="3">CoaC</fullName>
        </alternativeName>
    </domain>
    <domain>
        <recommendedName>
            <fullName evidence="3">Phosphopantothenate--cysteine ligase</fullName>
            <ecNumber evidence="3">6.3.2.5</ecNumber>
        </recommendedName>
        <alternativeName>
            <fullName evidence="3">CoaB</fullName>
        </alternativeName>
        <alternativeName>
            <fullName evidence="3">Phosphopantothenoylcysteine synthetase</fullName>
            <shortName evidence="3">PPC synthetase</shortName>
            <shortName evidence="3">PPC-S</shortName>
        </alternativeName>
    </domain>
</protein>
<dbReference type="PANTHER" id="PTHR14359:SF6">
    <property type="entry name" value="PHOSPHOPANTOTHENOYLCYSTEINE DECARBOXYLASE"/>
    <property type="match status" value="1"/>
</dbReference>
<evidence type="ECO:0000259" key="5">
    <source>
        <dbReference type="Pfam" id="PF02441"/>
    </source>
</evidence>
<keyword evidence="3" id="KW-0479">Metal-binding</keyword>
<comment type="similarity">
    <text evidence="3 4">In the N-terminal section; belongs to the HFCD (homo-oligomeric flavin containing Cys decarboxylase) superfamily.</text>
</comment>
<keyword evidence="3" id="KW-0511">Multifunctional enzyme</keyword>
<comment type="cofactor">
    <cofactor evidence="3">
        <name>FMN</name>
        <dbReference type="ChEBI" id="CHEBI:58210"/>
    </cofactor>
    <text evidence="3">Binds 1 FMN per subunit.</text>
</comment>
<organism evidence="7 8">
    <name type="scientific">Peptoniphilus indolicus</name>
    <dbReference type="NCBI Taxonomy" id="33030"/>
    <lineage>
        <taxon>Bacteria</taxon>
        <taxon>Bacillati</taxon>
        <taxon>Bacillota</taxon>
        <taxon>Tissierellia</taxon>
        <taxon>Tissierellales</taxon>
        <taxon>Peptoniphilaceae</taxon>
        <taxon>Peptoniphilus</taxon>
    </lineage>
</organism>
<dbReference type="Proteomes" id="UP000254777">
    <property type="component" value="Unassembled WGS sequence"/>
</dbReference>
<dbReference type="GO" id="GO:0010181">
    <property type="term" value="F:FMN binding"/>
    <property type="evidence" value="ECO:0007669"/>
    <property type="project" value="UniProtKB-UniRule"/>
</dbReference>
<comment type="catalytic activity">
    <reaction evidence="3 4">
        <text>N-[(R)-4-phosphopantothenoyl]-L-cysteine + H(+) = (R)-4'-phosphopantetheine + CO2</text>
        <dbReference type="Rhea" id="RHEA:16793"/>
        <dbReference type="ChEBI" id="CHEBI:15378"/>
        <dbReference type="ChEBI" id="CHEBI:16526"/>
        <dbReference type="ChEBI" id="CHEBI:59458"/>
        <dbReference type="ChEBI" id="CHEBI:61723"/>
        <dbReference type="EC" id="4.1.1.36"/>
    </reaction>
</comment>
<dbReference type="GO" id="GO:0071513">
    <property type="term" value="C:phosphopantothenoylcysteine decarboxylase complex"/>
    <property type="evidence" value="ECO:0007669"/>
    <property type="project" value="TreeGrafter"/>
</dbReference>
<feature type="binding site" evidence="3">
    <location>
        <position position="341"/>
    </location>
    <ligand>
        <name>CTP</name>
        <dbReference type="ChEBI" id="CHEBI:37563"/>
    </ligand>
</feature>
<dbReference type="GO" id="GO:0015941">
    <property type="term" value="P:pantothenate catabolic process"/>
    <property type="evidence" value="ECO:0007669"/>
    <property type="project" value="InterPro"/>
</dbReference>
<comment type="similarity">
    <text evidence="3 4">In the C-terminal section; belongs to the PPC synthetase family.</text>
</comment>
<feature type="binding site" evidence="3">
    <location>
        <position position="337"/>
    </location>
    <ligand>
        <name>CTP</name>
        <dbReference type="ChEBI" id="CHEBI:37563"/>
    </ligand>
</feature>
<evidence type="ECO:0000313" key="8">
    <source>
        <dbReference type="Proteomes" id="UP000254777"/>
    </source>
</evidence>
<keyword evidence="3" id="KW-0460">Magnesium</keyword>
<accession>A0A379DD37</accession>
<dbReference type="NCBIfam" id="TIGR00521">
    <property type="entry name" value="coaBC_dfp"/>
    <property type="match status" value="1"/>
</dbReference>
<dbReference type="GO" id="GO:0046872">
    <property type="term" value="F:metal ion binding"/>
    <property type="evidence" value="ECO:0007669"/>
    <property type="project" value="UniProtKB-KW"/>
</dbReference>
<sequence length="400" mass="44153">MDLKDKNILLGVTGGIAAYKSPEIVSILKKNGANVKVVMTESAIEFVTPLTFQTMSNNVVHYKMFEQLSNMDVEHISLAKWADMIVVAPASANTIAKFAMGMADNLLTTVLSASRSKIMIVPAMNTYMLNSVANVENMNKLKNRGVIVTQTLHDLLACNDIGDGKMLEPSQIVDLIDFHLTEKDLEGYNFVITAGPTQESIDPVRFISNHSSGKMGYELAKAATKRGANVTLISGPTNLTIPNVDKFVSVLSTQDMYNAVEEYFKKTDVLIKAAAPADFKPKNYSQEKLKKTDANMNSIELVPNTDIAKHFGAIKTKQVIVGFAAESRDELNYGLKKLESKNFDMIVINNITQENAGFKKDINTVKIVDRNKNITEPGTMPKEQLSHVILDKVLEFLKAR</sequence>
<reference evidence="7 8" key="1">
    <citation type="submission" date="2018-06" db="EMBL/GenBank/DDBJ databases">
        <authorList>
            <consortium name="Pathogen Informatics"/>
            <person name="Doyle S."/>
        </authorList>
    </citation>
    <scope>NUCLEOTIDE SEQUENCE [LARGE SCALE GENOMIC DNA]</scope>
    <source>
        <strain evidence="7 8">NCTC11088</strain>
    </source>
</reference>